<comment type="caution">
    <text evidence="1">The sequence shown here is derived from an EMBL/GenBank/DDBJ whole genome shotgun (WGS) entry which is preliminary data.</text>
</comment>
<dbReference type="Proteomes" id="UP001204144">
    <property type="component" value="Unassembled WGS sequence"/>
</dbReference>
<gene>
    <name evidence="1" type="ORF">EGI31_22720</name>
</gene>
<evidence type="ECO:0000313" key="1">
    <source>
        <dbReference type="EMBL" id="MCP9765759.1"/>
    </source>
</evidence>
<reference evidence="1 2" key="1">
    <citation type="submission" date="2018-11" db="EMBL/GenBank/DDBJ databases">
        <title>Novel bacteria species description.</title>
        <authorList>
            <person name="Han J.-H."/>
        </authorList>
    </citation>
    <scope>NUCLEOTIDE SEQUENCE [LARGE SCALE GENOMIC DNA]</scope>
    <source>
        <strain evidence="1 2">KCTC23259</strain>
    </source>
</reference>
<dbReference type="AlphaFoldDB" id="A0AAE3KV84"/>
<evidence type="ECO:0000313" key="2">
    <source>
        <dbReference type="Proteomes" id="UP001204144"/>
    </source>
</evidence>
<proteinExistence type="predicted"/>
<accession>A0AAE3KV84</accession>
<protein>
    <submittedName>
        <fullName evidence="1">Uncharacterized protein</fullName>
    </submittedName>
</protein>
<keyword evidence="2" id="KW-1185">Reference proteome</keyword>
<name>A0AAE3KV84_9BACT</name>
<organism evidence="1 2">
    <name type="scientific">Lacihabitans soyangensis</name>
    <dbReference type="NCBI Taxonomy" id="869394"/>
    <lineage>
        <taxon>Bacteria</taxon>
        <taxon>Pseudomonadati</taxon>
        <taxon>Bacteroidota</taxon>
        <taxon>Cytophagia</taxon>
        <taxon>Cytophagales</taxon>
        <taxon>Leadbetterellaceae</taxon>
        <taxon>Lacihabitans</taxon>
    </lineage>
</organism>
<sequence length="103" mass="12248">MRNIDSFLQKSSGEDKANENHFIAQFNKVYLEYFEEPQSMKSVAKKLEIDRSSVCWYNRLMRLNGRIWVAKKARCPYSKRIVFYYTTNPRLVPPSSQLSLFDQ</sequence>
<dbReference type="RefSeq" id="WP_255039467.1">
    <property type="nucleotide sequence ID" value="NZ_RJUF01000192.1"/>
</dbReference>
<dbReference type="EMBL" id="RJUF01000192">
    <property type="protein sequence ID" value="MCP9765759.1"/>
    <property type="molecule type" value="Genomic_DNA"/>
</dbReference>